<protein>
    <submittedName>
        <fullName evidence="1">Uncharacterized protein</fullName>
    </submittedName>
</protein>
<accession>A0ABS6SLB8</accession>
<gene>
    <name evidence="1" type="ORF">KCG45_06435</name>
</gene>
<dbReference type="Proteomes" id="UP000699975">
    <property type="component" value="Unassembled WGS sequence"/>
</dbReference>
<keyword evidence="2" id="KW-1185">Reference proteome</keyword>
<comment type="caution">
    <text evidence="1">The sequence shown here is derived from an EMBL/GenBank/DDBJ whole genome shotgun (WGS) entry which is preliminary data.</text>
</comment>
<proteinExistence type="predicted"/>
<evidence type="ECO:0000313" key="1">
    <source>
        <dbReference type="EMBL" id="MBV7265811.1"/>
    </source>
</evidence>
<reference evidence="1 2" key="1">
    <citation type="submission" date="2021-04" db="EMBL/GenBank/DDBJ databases">
        <authorList>
            <person name="Pira H."/>
            <person name="Risdian C."/>
            <person name="Wink J."/>
        </authorList>
    </citation>
    <scope>NUCLEOTIDE SEQUENCE [LARGE SCALE GENOMIC DNA]</scope>
    <source>
        <strain evidence="1 2">WH131</strain>
    </source>
</reference>
<dbReference type="RefSeq" id="WP_218316223.1">
    <property type="nucleotide sequence ID" value="NZ_JAGSPB010000001.1"/>
</dbReference>
<dbReference type="EMBL" id="JAGSPB010000001">
    <property type="protein sequence ID" value="MBV7265811.1"/>
    <property type="molecule type" value="Genomic_DNA"/>
</dbReference>
<organism evidence="1 2">
    <name type="scientific">Erythrobacter ani</name>
    <dbReference type="NCBI Taxonomy" id="2827235"/>
    <lineage>
        <taxon>Bacteria</taxon>
        <taxon>Pseudomonadati</taxon>
        <taxon>Pseudomonadota</taxon>
        <taxon>Alphaproteobacteria</taxon>
        <taxon>Sphingomonadales</taxon>
        <taxon>Erythrobacteraceae</taxon>
        <taxon>Erythrobacter/Porphyrobacter group</taxon>
        <taxon>Erythrobacter</taxon>
    </lineage>
</organism>
<sequence>MIQYSLKFAADNFEGEKTVSFYAHSTAGALEIAKNSADGDWAELYQGGQLVCRMRLVEETGVWLVEGSRKHAQG</sequence>
<evidence type="ECO:0000313" key="2">
    <source>
        <dbReference type="Proteomes" id="UP000699975"/>
    </source>
</evidence>
<name>A0ABS6SLB8_9SPHN</name>